<dbReference type="CDD" id="cd07079">
    <property type="entry name" value="ALDH_F18-19_ProA-GPR"/>
    <property type="match status" value="1"/>
</dbReference>
<dbReference type="NCBIfam" id="TIGR00407">
    <property type="entry name" value="proA"/>
    <property type="match status" value="1"/>
</dbReference>
<evidence type="ECO:0000256" key="1">
    <source>
        <dbReference type="ARBA" id="ARBA00004305"/>
    </source>
</evidence>
<evidence type="ECO:0000256" key="12">
    <source>
        <dbReference type="ARBA" id="ARBA00022857"/>
    </source>
</evidence>
<reference evidence="23" key="1">
    <citation type="submission" date="2025-08" db="UniProtKB">
        <authorList>
            <consortium name="Ensembl"/>
        </authorList>
    </citation>
    <scope>IDENTIFICATION</scope>
</reference>
<gene>
    <name evidence="23" type="primary">aldh18a1</name>
</gene>
<dbReference type="FunFam" id="3.40.1160.10:FF:000010">
    <property type="entry name" value="Delta-1-pyrroline-5-carboxylate synthase"/>
    <property type="match status" value="1"/>
</dbReference>
<dbReference type="Gene3D" id="3.40.309.10">
    <property type="entry name" value="Aldehyde Dehydrogenase, Chain A, domain 2"/>
    <property type="match status" value="1"/>
</dbReference>
<dbReference type="Ensembl" id="ENSCLMT00005014362.1">
    <property type="protein sequence ID" value="ENSCLMP00005013430.1"/>
    <property type="gene ID" value="ENSCLMG00005003848.1"/>
</dbReference>
<dbReference type="InterPro" id="IPR016163">
    <property type="entry name" value="Ald_DH_C"/>
</dbReference>
<dbReference type="HAMAP" id="MF_00412">
    <property type="entry name" value="ProA"/>
    <property type="match status" value="1"/>
</dbReference>
<comment type="catalytic activity">
    <reaction evidence="16 20">
        <text>L-glutamate 5-semialdehyde + phosphate + NADP(+) = L-glutamyl 5-phosphate + NADPH + H(+)</text>
        <dbReference type="Rhea" id="RHEA:19541"/>
        <dbReference type="ChEBI" id="CHEBI:15378"/>
        <dbReference type="ChEBI" id="CHEBI:43474"/>
        <dbReference type="ChEBI" id="CHEBI:57783"/>
        <dbReference type="ChEBI" id="CHEBI:58066"/>
        <dbReference type="ChEBI" id="CHEBI:58274"/>
        <dbReference type="ChEBI" id="CHEBI:58349"/>
        <dbReference type="EC" id="1.2.1.41"/>
    </reaction>
</comment>
<evidence type="ECO:0000256" key="9">
    <source>
        <dbReference type="ARBA" id="ARBA00022741"/>
    </source>
</evidence>
<comment type="pathway">
    <text evidence="3 20">Amino-acid biosynthesis; L-proline biosynthesis; L-glutamate 5-semialdehyde from L-glutamate: step 1/2.</text>
</comment>
<comment type="function">
    <text evidence="18">Bifunctional enzyme that converts glutamate to glutamate 5-semialdehyde, an intermediate in the biosynthesis of proline, ornithine and arginine.</text>
</comment>
<feature type="domain" description="Aldehyde dehydrogenase" evidence="21">
    <location>
        <begin position="343"/>
        <end position="620"/>
    </location>
</feature>
<organism evidence="23 24">
    <name type="scientific">Cyclopterus lumpus</name>
    <name type="common">Lumpsucker</name>
    <dbReference type="NCBI Taxonomy" id="8103"/>
    <lineage>
        <taxon>Eukaryota</taxon>
        <taxon>Metazoa</taxon>
        <taxon>Chordata</taxon>
        <taxon>Craniata</taxon>
        <taxon>Vertebrata</taxon>
        <taxon>Euteleostomi</taxon>
        <taxon>Actinopterygii</taxon>
        <taxon>Neopterygii</taxon>
        <taxon>Teleostei</taxon>
        <taxon>Neoteleostei</taxon>
        <taxon>Acanthomorphata</taxon>
        <taxon>Eupercaria</taxon>
        <taxon>Perciformes</taxon>
        <taxon>Cottioidei</taxon>
        <taxon>Cottales</taxon>
        <taxon>Cyclopteridae</taxon>
        <taxon>Cyclopterus</taxon>
    </lineage>
</organism>
<keyword evidence="7 20" id="KW-0641">Proline biosynthesis</keyword>
<proteinExistence type="inferred from homology"/>
<dbReference type="HAMAP" id="MF_00456">
    <property type="entry name" value="ProB"/>
    <property type="match status" value="1"/>
</dbReference>
<dbReference type="Proteomes" id="UP000694565">
    <property type="component" value="Unplaced"/>
</dbReference>
<evidence type="ECO:0000313" key="24">
    <source>
        <dbReference type="Proteomes" id="UP000694565"/>
    </source>
</evidence>
<dbReference type="InterPro" id="IPR005715">
    <property type="entry name" value="Glu_5kinase/COase_Synthase"/>
</dbReference>
<dbReference type="InterPro" id="IPR005766">
    <property type="entry name" value="P5_carboxy_syn"/>
</dbReference>
<dbReference type="InterPro" id="IPR041744">
    <property type="entry name" value="G5K_ProBA"/>
</dbReference>
<accession>A0A8C2X4T1</accession>
<dbReference type="GO" id="GO:0004350">
    <property type="term" value="F:glutamate-5-semialdehyde dehydrogenase activity"/>
    <property type="evidence" value="ECO:0007669"/>
    <property type="project" value="UniProtKB-UniRule"/>
</dbReference>
<dbReference type="GO" id="GO:0005759">
    <property type="term" value="C:mitochondrial matrix"/>
    <property type="evidence" value="ECO:0007669"/>
    <property type="project" value="UniProtKB-SubCell"/>
</dbReference>
<keyword evidence="6 20" id="KW-0028">Amino-acid biosynthesis</keyword>
<dbReference type="Gene3D" id="3.40.605.10">
    <property type="entry name" value="Aldehyde Dehydrogenase, Chain A, domain 1"/>
    <property type="match status" value="1"/>
</dbReference>
<evidence type="ECO:0000256" key="19">
    <source>
        <dbReference type="ARBA" id="ARBA00064272"/>
    </source>
</evidence>
<dbReference type="NCBIfam" id="NF001221">
    <property type="entry name" value="PRK00197.1"/>
    <property type="match status" value="1"/>
</dbReference>
<dbReference type="InterPro" id="IPR020593">
    <property type="entry name" value="G-glutamylP_reductase_CS"/>
</dbReference>
<name>A0A8C2X4T1_CYCLU</name>
<dbReference type="InterPro" id="IPR015590">
    <property type="entry name" value="Aldehyde_DH_dom"/>
</dbReference>
<dbReference type="PANTHER" id="PTHR11063">
    <property type="entry name" value="GLUTAMATE SEMIALDEHYDE DEHYDROGENASE"/>
    <property type="match status" value="1"/>
</dbReference>
<dbReference type="PRINTS" id="PR00474">
    <property type="entry name" value="GLU5KINASE"/>
</dbReference>
<sequence>MSAQAFLLPVLMWQFEGCDYLFPWLQMNQEEGFTLSAHGSSFAHRGELRQAKRIVVKLGSAVVTRGDECGLALGRLASIVEQVAMLQNQGREMMIVTSGAVAFGKQRLRHEILLSQSVRQALHSGHNQLKDMSLPVLEARACAAAGQSGLMALYEAMFTQYSTCTAQVLVTNLDFHDDQKRQNLNSTLQELLRMNIVPIINTNDAVVPPPEPNSDLQGVNVISIKDNDSLAARLAVEMKADLLIALSDVEGLYNSPPGTDDAKLIDIFYPGDQQSIIYGTKSRVGIGGMEAKVKAAMWALQGGTSVVIANGTHPKVTGHVITDIVEGKKVGTFFSEIKPAGPTVEHQTEMARTSGRTLASLHPDQRSEIICHLAELLTDKKKEILTANKMDMDLAGRGGILRRLSLSPSKLSSLAIGLRQIAVAAQDSVGRVLRRTRVAHNLELEQITVPIGVLLVIFEARPDCLPQVSALAIASGNALLLKGGKEAANTNRVLHQLTQEALSLHGVREAVQLVSTREEVEDLCRLDKMIDLIIPRGSSQLVRNIQRAAKGIPVLGHSEGICHVYVDGEASVDKVIKIVRDSKCDYPAACNAMESLLIHRDVLRMPLFDQIIDMLRTEQVKIHAGPRFASYLTFSPSEAKSLRTEYGDLECCIEVVDSMQEAVDHIHKYGSSHTDVIITENEDTAEQFLQQLDSACVFWNASSRFADGYRFGLGAEVGISTARIHARGPVGLEGLLTTKWVLRGDGHTAADFSEQGTMKYLHENLPIVNISFISS</sequence>
<evidence type="ECO:0000256" key="15">
    <source>
        <dbReference type="ARBA" id="ARBA00023268"/>
    </source>
</evidence>
<evidence type="ECO:0000256" key="7">
    <source>
        <dbReference type="ARBA" id="ARBA00022650"/>
    </source>
</evidence>
<dbReference type="Pfam" id="PF00171">
    <property type="entry name" value="Aldedh"/>
    <property type="match status" value="1"/>
</dbReference>
<dbReference type="Gene3D" id="3.40.1160.10">
    <property type="entry name" value="Acetylglutamate kinase-like"/>
    <property type="match status" value="1"/>
</dbReference>
<evidence type="ECO:0000256" key="2">
    <source>
        <dbReference type="ARBA" id="ARBA00004985"/>
    </source>
</evidence>
<reference evidence="23" key="2">
    <citation type="submission" date="2025-09" db="UniProtKB">
        <authorList>
            <consortium name="Ensembl"/>
        </authorList>
    </citation>
    <scope>IDENTIFICATION</scope>
</reference>
<evidence type="ECO:0000256" key="10">
    <source>
        <dbReference type="ARBA" id="ARBA00022777"/>
    </source>
</evidence>
<dbReference type="GO" id="GO:0055129">
    <property type="term" value="P:L-proline biosynthetic process"/>
    <property type="evidence" value="ECO:0007669"/>
    <property type="project" value="UniProtKB-UniRule"/>
</dbReference>
<dbReference type="InterPro" id="IPR000965">
    <property type="entry name" value="GPR_dom"/>
</dbReference>
<dbReference type="NCBIfam" id="TIGR01027">
    <property type="entry name" value="proB"/>
    <property type="match status" value="1"/>
</dbReference>
<dbReference type="Pfam" id="PF00696">
    <property type="entry name" value="AA_kinase"/>
    <property type="match status" value="1"/>
</dbReference>
<evidence type="ECO:0000256" key="14">
    <source>
        <dbReference type="ARBA" id="ARBA00023128"/>
    </source>
</evidence>
<evidence type="ECO:0000259" key="22">
    <source>
        <dbReference type="Pfam" id="PF00696"/>
    </source>
</evidence>
<evidence type="ECO:0000256" key="13">
    <source>
        <dbReference type="ARBA" id="ARBA00023002"/>
    </source>
</evidence>
<evidence type="ECO:0000313" key="23">
    <source>
        <dbReference type="Ensembl" id="ENSCLMP00005013430.1"/>
    </source>
</evidence>
<feature type="domain" description="Aspartate/glutamate/uridylate kinase" evidence="22">
    <location>
        <begin position="52"/>
        <end position="310"/>
    </location>
</feature>
<dbReference type="SUPFAM" id="SSF53720">
    <property type="entry name" value="ALDH-like"/>
    <property type="match status" value="1"/>
</dbReference>
<keyword evidence="15" id="KW-0511">Multifunctional enzyme</keyword>
<keyword evidence="8 20" id="KW-0808">Transferase</keyword>
<evidence type="ECO:0000256" key="4">
    <source>
        <dbReference type="ARBA" id="ARBA00006300"/>
    </source>
</evidence>
<dbReference type="InterPro" id="IPR001048">
    <property type="entry name" value="Asp/Glu/Uridylate_kinase"/>
</dbReference>
<evidence type="ECO:0000259" key="21">
    <source>
        <dbReference type="Pfam" id="PF00171"/>
    </source>
</evidence>
<keyword evidence="24" id="KW-1185">Reference proteome</keyword>
<dbReference type="UniPathway" id="UPA00098">
    <property type="reaction ID" value="UER00359"/>
</dbReference>
<dbReference type="SUPFAM" id="SSF53633">
    <property type="entry name" value="Carbamate kinase-like"/>
    <property type="match status" value="1"/>
</dbReference>
<dbReference type="InterPro" id="IPR016161">
    <property type="entry name" value="Ald_DH/histidinol_DH"/>
</dbReference>
<dbReference type="EC" id="1.2.1.41" evidence="20"/>
<keyword evidence="12 20" id="KW-0521">NADP</keyword>
<evidence type="ECO:0000256" key="5">
    <source>
        <dbReference type="ARBA" id="ARBA00009302"/>
    </source>
</evidence>
<dbReference type="PROSITE" id="PS01223">
    <property type="entry name" value="PROA"/>
    <property type="match status" value="1"/>
</dbReference>
<comment type="pathway">
    <text evidence="2 20">Amino-acid biosynthesis; L-proline biosynthesis; L-glutamate 5-semialdehyde from L-glutamate: step 2/2.</text>
</comment>
<evidence type="ECO:0000256" key="8">
    <source>
        <dbReference type="ARBA" id="ARBA00022679"/>
    </source>
</evidence>
<dbReference type="PROSITE" id="PS00902">
    <property type="entry name" value="GLUTAMATE_5_KINASE"/>
    <property type="match status" value="1"/>
</dbReference>
<dbReference type="GO" id="GO:0005524">
    <property type="term" value="F:ATP binding"/>
    <property type="evidence" value="ECO:0007669"/>
    <property type="project" value="UniProtKB-UniRule"/>
</dbReference>
<keyword evidence="10 20" id="KW-0418">Kinase</keyword>
<evidence type="ECO:0000256" key="17">
    <source>
        <dbReference type="ARBA" id="ARBA00049141"/>
    </source>
</evidence>
<dbReference type="CDD" id="cd04256">
    <property type="entry name" value="AAK_P5CS_ProBA"/>
    <property type="match status" value="1"/>
</dbReference>
<evidence type="ECO:0000256" key="6">
    <source>
        <dbReference type="ARBA" id="ARBA00022605"/>
    </source>
</evidence>
<dbReference type="AlphaFoldDB" id="A0A8C2X4T1"/>
<keyword evidence="11 20" id="KW-0067">ATP-binding</keyword>
<evidence type="ECO:0000256" key="11">
    <source>
        <dbReference type="ARBA" id="ARBA00022840"/>
    </source>
</evidence>
<evidence type="ECO:0000256" key="18">
    <source>
        <dbReference type="ARBA" id="ARBA00055158"/>
    </source>
</evidence>
<dbReference type="PIRSF" id="PIRSF036429">
    <property type="entry name" value="P5C_syn"/>
    <property type="match status" value="1"/>
</dbReference>
<dbReference type="InterPro" id="IPR016162">
    <property type="entry name" value="Ald_DH_N"/>
</dbReference>
<evidence type="ECO:0000256" key="3">
    <source>
        <dbReference type="ARBA" id="ARBA00005185"/>
    </source>
</evidence>
<dbReference type="InterPro" id="IPR036393">
    <property type="entry name" value="AceGlu_kinase-like_sf"/>
</dbReference>
<dbReference type="FunFam" id="3.40.309.10:FF:000011">
    <property type="entry name" value="Delta-1-pyrroline-5-carboxylate synthase"/>
    <property type="match status" value="1"/>
</dbReference>
<evidence type="ECO:0000256" key="20">
    <source>
        <dbReference type="PIRNR" id="PIRNR036429"/>
    </source>
</evidence>
<keyword evidence="9 20" id="KW-0547">Nucleotide-binding</keyword>
<comment type="similarity">
    <text evidence="4 20">In the C-terminal section; belongs to the gamma-glutamyl phosphate reductase family.</text>
</comment>
<dbReference type="InterPro" id="IPR001057">
    <property type="entry name" value="Glu/AcGlu_kinase"/>
</dbReference>
<comment type="catalytic activity">
    <reaction evidence="17 20">
        <text>L-glutamate + ATP = L-glutamyl 5-phosphate + ADP</text>
        <dbReference type="Rhea" id="RHEA:14877"/>
        <dbReference type="ChEBI" id="CHEBI:29985"/>
        <dbReference type="ChEBI" id="CHEBI:30616"/>
        <dbReference type="ChEBI" id="CHEBI:58274"/>
        <dbReference type="ChEBI" id="CHEBI:456216"/>
        <dbReference type="EC" id="2.7.2.11"/>
    </reaction>
</comment>
<dbReference type="GO" id="GO:0004349">
    <property type="term" value="F:glutamate 5-kinase activity"/>
    <property type="evidence" value="ECO:0007669"/>
    <property type="project" value="UniProtKB-UniRule"/>
</dbReference>
<dbReference type="PANTHER" id="PTHR11063:SF8">
    <property type="entry name" value="DELTA-1-PYRROLINE-5-CARBOXYLATE SYNTHASE"/>
    <property type="match status" value="1"/>
</dbReference>
<evidence type="ECO:0000256" key="16">
    <source>
        <dbReference type="ARBA" id="ARBA00049024"/>
    </source>
</evidence>
<comment type="subunit">
    <text evidence="19">Can form homodimers/multimers.</text>
</comment>
<keyword evidence="14" id="KW-0496">Mitochondrion</keyword>
<dbReference type="EC" id="2.7.2.11" evidence="20"/>
<dbReference type="GeneTree" id="ENSGT00500000044903"/>
<protein>
    <recommendedName>
        <fullName evidence="20">Delta-1-pyrroline-5-carboxylate synthase</fullName>
    </recommendedName>
    <domain>
        <recommendedName>
            <fullName evidence="20">Glutamate 5-kinase</fullName>
            <shortName evidence="20">GK</shortName>
            <ecNumber evidence="20">2.7.2.11</ecNumber>
        </recommendedName>
        <alternativeName>
            <fullName evidence="20">Gamma-glutamyl kinase</fullName>
        </alternativeName>
    </domain>
    <domain>
        <recommendedName>
            <fullName evidence="20">Gamma-glutamyl phosphate reductase</fullName>
            <shortName evidence="20">GPR</shortName>
            <ecNumber evidence="20">1.2.1.41</ecNumber>
        </recommendedName>
        <alternativeName>
            <fullName evidence="20">Glutamate-5-semialdehyde dehydrogenase</fullName>
        </alternativeName>
        <alternativeName>
            <fullName evidence="20">Glutamyl-gamma-semialdehyde dehydrogenase</fullName>
        </alternativeName>
    </domain>
</protein>
<keyword evidence="13 20" id="KW-0560">Oxidoreductase</keyword>
<dbReference type="InterPro" id="IPR019797">
    <property type="entry name" value="Glutamate_5-kinase_CS"/>
</dbReference>
<dbReference type="NCBIfam" id="TIGR01092">
    <property type="entry name" value="P5CS"/>
    <property type="match status" value="1"/>
</dbReference>
<comment type="subcellular location">
    <subcellularLocation>
        <location evidence="1">Mitochondrion matrix</location>
    </subcellularLocation>
</comment>
<comment type="similarity">
    <text evidence="5 20">In the N-terminal section; belongs to the glutamate 5-kinase family.</text>
</comment>